<gene>
    <name evidence="2" type="ORF">HNP76_001975</name>
</gene>
<keyword evidence="3" id="KW-1185">Reference proteome</keyword>
<comment type="caution">
    <text evidence="2">The sequence shown here is derived from an EMBL/GenBank/DDBJ whole genome shotgun (WGS) entry which is preliminary data.</text>
</comment>
<reference evidence="2 3" key="1">
    <citation type="submission" date="2020-08" db="EMBL/GenBank/DDBJ databases">
        <title>Genomic Encyclopedia of Type Strains, Phase IV (KMG-IV): sequencing the most valuable type-strain genomes for metagenomic binning, comparative biology and taxonomic classification.</title>
        <authorList>
            <person name="Goeker M."/>
        </authorList>
    </citation>
    <scope>NUCLEOTIDE SEQUENCE [LARGE SCALE GENOMIC DNA]</scope>
    <source>
        <strain evidence="2 3">DSM 103462</strain>
    </source>
</reference>
<dbReference type="RefSeq" id="WP_184660015.1">
    <property type="nucleotide sequence ID" value="NZ_CP031518.1"/>
</dbReference>
<feature type="domain" description="Antitoxin SocA-like Panacea" evidence="1">
    <location>
        <begin position="26"/>
        <end position="132"/>
    </location>
</feature>
<name>A0A7W8LMJ7_9SPIR</name>
<evidence type="ECO:0000313" key="3">
    <source>
        <dbReference type="Proteomes" id="UP000518887"/>
    </source>
</evidence>
<accession>A0A7W8LMJ7</accession>
<proteinExistence type="predicted"/>
<dbReference type="Proteomes" id="UP000518887">
    <property type="component" value="Unassembled WGS sequence"/>
</dbReference>
<dbReference type="EMBL" id="JACHFQ010000006">
    <property type="protein sequence ID" value="MBB5226594.1"/>
    <property type="molecule type" value="Genomic_DNA"/>
</dbReference>
<dbReference type="Pfam" id="PF13274">
    <property type="entry name" value="SocA_Panacea"/>
    <property type="match status" value="1"/>
</dbReference>
<sequence>MNTDKLMQVVAFILKRNNGSMDYYNLIKECYIADRRSIDAIGNAITGDSYVSMNRGPVLKGLYTFIKDKNENVNDQKKWNSCFSVKDHKISLLDTAISDAYLSDFEENILGSVSDQFYGYSYEDMKKYAHADSRFPEWTPVEKGEEIPLPLENVMKAVGISDKEIELLIAEKKVFEEEASLFHTH</sequence>
<dbReference type="InterPro" id="IPR025272">
    <property type="entry name" value="SocA_Panacea"/>
</dbReference>
<evidence type="ECO:0000313" key="2">
    <source>
        <dbReference type="EMBL" id="MBB5226594.1"/>
    </source>
</evidence>
<protein>
    <recommendedName>
        <fullName evidence="1">Antitoxin SocA-like Panacea domain-containing protein</fullName>
    </recommendedName>
</protein>
<organism evidence="2 3">
    <name type="scientific">Treponema ruminis</name>
    <dbReference type="NCBI Taxonomy" id="744515"/>
    <lineage>
        <taxon>Bacteria</taxon>
        <taxon>Pseudomonadati</taxon>
        <taxon>Spirochaetota</taxon>
        <taxon>Spirochaetia</taxon>
        <taxon>Spirochaetales</taxon>
        <taxon>Treponemataceae</taxon>
        <taxon>Treponema</taxon>
    </lineage>
</organism>
<evidence type="ECO:0000259" key="1">
    <source>
        <dbReference type="Pfam" id="PF13274"/>
    </source>
</evidence>
<dbReference type="AlphaFoldDB" id="A0A7W8LMJ7"/>